<dbReference type="InterPro" id="IPR027417">
    <property type="entry name" value="P-loop_NTPase"/>
</dbReference>
<dbReference type="Proteomes" id="UP000420635">
    <property type="component" value="Unassembled WGS sequence"/>
</dbReference>
<dbReference type="AlphaFoldDB" id="A0A646HJJ5"/>
<dbReference type="RefSeq" id="WP_153113129.1">
    <property type="nucleotide sequence ID" value="NZ_VZAS01000072.1"/>
</dbReference>
<sequence>MNDFKIKFQGIRKLLSKATEYSNLSFLFKIALFICIVFLLGRTLYDKVFRCLWEFLSLQNTLSLKGVVICISLFIIRLGFCLSRKHVDKKHLFFFLIVTIIYIYYRFFFEYNTEDYSIILIFGELDSFLIFYISFLVGFFSGKIYNSKIWKKGHSPQKKSNEKSNLDYVPILLDEPINDTKDDLFRYAGLARSLAHTIRINSFDKSYCIGINAPWGKGKSSFLNLLRNELLEDAGILVVNFNPRASVNVNSIQSDFLSTLASSLSLYHTGMKSNMKDYIEDLNILADDTPWMKMLGLVRIKDATDSREKLQEGISTIGKKMVIMIDDLDRLMTDEIMEIFKLITKNAAFKNTIFITTYDKDYINGMFKNSLYIPQKQHFSDKYVNMEIDLPDSNKKILSSFLLNELVKMANKGYLTACNEQRLQHAFNKFSTYAERYLLSLRDVKRFLNTFCASYIPIQDEVYFEDYIILALIRFSNSKLYENLKKLSCFESTGYSHKNIYILKTEKEFDYKGYYDVLCELFPEKRNSKLDDLNSKGLKHIYWKRSFNTYFYNLEYSSLHHSDVKALLKSNIKDSDVRKLAYNWKKRGIYVDIKDFLLSIEDYQSTKDQQKAFLKLCMICYRYTKEKEIFQLALKAMYYYDWNNVKKRLGFSSKDEYKKYVEDILKSEGDINATSFFLHHLLLYQLSENRIEADDSVFNNNELQKLCLDRFEKGLAYFKTGKMSAGDVLYLVLGCLNDADPIESGSDGYDIMLEAKDKLTCSIAEYPIKYLTHVVSHISVGANKIKFIVNEDYPFNAIFKMDEMKKVISSIDTHHESKLETICNFWLQYLDCCIAQKNISPTISFNGVASKLNEYDYKQYNLVFEGENI</sequence>
<comment type="caution">
    <text evidence="1">The sequence shown here is derived from an EMBL/GenBank/DDBJ whole genome shotgun (WGS) entry which is preliminary data.</text>
</comment>
<evidence type="ECO:0000313" key="1">
    <source>
        <dbReference type="EMBL" id="MQN90661.1"/>
    </source>
</evidence>
<accession>A0A646HJJ5</accession>
<gene>
    <name evidence="1" type="ORF">F7D59_12610</name>
</gene>
<dbReference type="Pfam" id="PF07693">
    <property type="entry name" value="KAP_NTPase"/>
    <property type="match status" value="1"/>
</dbReference>
<protein>
    <submittedName>
        <fullName evidence="1">Uncharacterized protein</fullName>
    </submittedName>
</protein>
<organism evidence="1 2">
    <name type="scientific">Segatella copri</name>
    <dbReference type="NCBI Taxonomy" id="165179"/>
    <lineage>
        <taxon>Bacteria</taxon>
        <taxon>Pseudomonadati</taxon>
        <taxon>Bacteroidota</taxon>
        <taxon>Bacteroidia</taxon>
        <taxon>Bacteroidales</taxon>
        <taxon>Prevotellaceae</taxon>
        <taxon>Segatella</taxon>
    </lineage>
</organism>
<dbReference type="InterPro" id="IPR011646">
    <property type="entry name" value="KAP_P-loop"/>
</dbReference>
<dbReference type="EMBL" id="VZBQ01000130">
    <property type="protein sequence ID" value="MQN90661.1"/>
    <property type="molecule type" value="Genomic_DNA"/>
</dbReference>
<dbReference type="SUPFAM" id="SSF52540">
    <property type="entry name" value="P-loop containing nucleoside triphosphate hydrolases"/>
    <property type="match status" value="1"/>
</dbReference>
<proteinExistence type="predicted"/>
<name>A0A646HJJ5_9BACT</name>
<evidence type="ECO:0000313" key="2">
    <source>
        <dbReference type="Proteomes" id="UP000420635"/>
    </source>
</evidence>
<reference evidence="2" key="1">
    <citation type="submission" date="2019-09" db="EMBL/GenBank/DDBJ databases">
        <title>Distinct polysaccharide growth profiles of human intestinal Prevotella copri isolates.</title>
        <authorList>
            <person name="Fehlner-Peach H."/>
            <person name="Magnabosco C."/>
            <person name="Raghavan V."/>
            <person name="Scher J.U."/>
            <person name="Tett A."/>
            <person name="Cox L.M."/>
            <person name="Gottsegen C."/>
            <person name="Watters A."/>
            <person name="Wiltshire- Gordon J.D."/>
            <person name="Segata N."/>
            <person name="Bonneau R."/>
            <person name="Littman D.R."/>
        </authorList>
    </citation>
    <scope>NUCLEOTIDE SEQUENCE [LARGE SCALE GENOMIC DNA]</scope>
    <source>
        <strain evidence="2">iP54</strain>
    </source>
</reference>
<dbReference type="Gene3D" id="3.40.50.300">
    <property type="entry name" value="P-loop containing nucleotide triphosphate hydrolases"/>
    <property type="match status" value="1"/>
</dbReference>